<dbReference type="SMART" id="SM00797">
    <property type="entry name" value="AHS2"/>
    <property type="match status" value="1"/>
</dbReference>
<dbReference type="NCBIfam" id="TIGR00724">
    <property type="entry name" value="urea_amlyse_rel"/>
    <property type="match status" value="1"/>
</dbReference>
<gene>
    <name evidence="5" type="ordered locus">Taci_0709</name>
</gene>
<keyword evidence="6" id="KW-1185">Reference proteome</keyword>
<keyword evidence="1" id="KW-0547">Nucleotide-binding</keyword>
<dbReference type="AlphaFoldDB" id="D1B9J2"/>
<dbReference type="PATRIC" id="fig|525903.6.peg.713"/>
<dbReference type="GO" id="GO:0005524">
    <property type="term" value="F:ATP binding"/>
    <property type="evidence" value="ECO:0007669"/>
    <property type="project" value="UniProtKB-KW"/>
</dbReference>
<dbReference type="RefSeq" id="WP_012869460.1">
    <property type="nucleotide sequence ID" value="NC_013522.1"/>
</dbReference>
<evidence type="ECO:0000256" key="2">
    <source>
        <dbReference type="ARBA" id="ARBA00022801"/>
    </source>
</evidence>
<dbReference type="InterPro" id="IPR029000">
    <property type="entry name" value="Cyclophilin-like_dom_sf"/>
</dbReference>
<evidence type="ECO:0000256" key="3">
    <source>
        <dbReference type="ARBA" id="ARBA00022840"/>
    </source>
</evidence>
<dbReference type="KEGG" id="tai:Taci_0709"/>
<dbReference type="InterPro" id="IPR052708">
    <property type="entry name" value="PxpC"/>
</dbReference>
<dbReference type="eggNOG" id="COG1984">
    <property type="taxonomic scope" value="Bacteria"/>
</dbReference>
<evidence type="ECO:0000259" key="4">
    <source>
        <dbReference type="SMART" id="SM00797"/>
    </source>
</evidence>
<dbReference type="GO" id="GO:0016787">
    <property type="term" value="F:hydrolase activity"/>
    <property type="evidence" value="ECO:0007669"/>
    <property type="project" value="UniProtKB-KW"/>
</dbReference>
<dbReference type="InterPro" id="IPR003778">
    <property type="entry name" value="CT_A_B"/>
</dbReference>
<organism evidence="5 6">
    <name type="scientific">Thermanaerovibrio acidaminovorans (strain ATCC 49978 / DSM 6589 / Su883)</name>
    <name type="common">Selenomonas acidaminovorans</name>
    <dbReference type="NCBI Taxonomy" id="525903"/>
    <lineage>
        <taxon>Bacteria</taxon>
        <taxon>Thermotogati</taxon>
        <taxon>Synergistota</taxon>
        <taxon>Synergistia</taxon>
        <taxon>Synergistales</taxon>
        <taxon>Synergistaceae</taxon>
        <taxon>Thermanaerovibrio</taxon>
    </lineage>
</organism>
<dbReference type="OrthoDB" id="9782422at2"/>
<dbReference type="Gene3D" id="2.40.100.10">
    <property type="entry name" value="Cyclophilin-like"/>
    <property type="match status" value="1"/>
</dbReference>
<keyword evidence="3" id="KW-0067">ATP-binding</keyword>
<evidence type="ECO:0000256" key="1">
    <source>
        <dbReference type="ARBA" id="ARBA00022741"/>
    </source>
</evidence>
<reference evidence="5 6" key="1">
    <citation type="journal article" date="2009" name="Stand. Genomic Sci.">
        <title>Complete genome sequence of Thermanaerovibrio acidaminovorans type strain (Su883).</title>
        <authorList>
            <person name="Chovatia M."/>
            <person name="Sikorski J."/>
            <person name="Schroder M."/>
            <person name="Lapidus A."/>
            <person name="Nolan M."/>
            <person name="Tice H."/>
            <person name="Glavina Del Rio T."/>
            <person name="Copeland A."/>
            <person name="Cheng J.F."/>
            <person name="Lucas S."/>
            <person name="Chen F."/>
            <person name="Bruce D."/>
            <person name="Goodwin L."/>
            <person name="Pitluck S."/>
            <person name="Ivanova N."/>
            <person name="Mavromatis K."/>
            <person name="Ovchinnikova G."/>
            <person name="Pati A."/>
            <person name="Chen A."/>
            <person name="Palaniappan K."/>
            <person name="Land M."/>
            <person name="Hauser L."/>
            <person name="Chang Y.J."/>
            <person name="Jeffries C.D."/>
            <person name="Chain P."/>
            <person name="Saunders E."/>
            <person name="Detter J.C."/>
            <person name="Brettin T."/>
            <person name="Rohde M."/>
            <person name="Goker M."/>
            <person name="Spring S."/>
            <person name="Bristow J."/>
            <person name="Markowitz V."/>
            <person name="Hugenholtz P."/>
            <person name="Kyrpides N.C."/>
            <person name="Klenk H.P."/>
            <person name="Eisen J.A."/>
        </authorList>
    </citation>
    <scope>NUCLEOTIDE SEQUENCE [LARGE SCALE GENOMIC DNA]</scope>
    <source>
        <strain evidence="6">ATCC 49978 / DSM 6589 / Su883</strain>
    </source>
</reference>
<proteinExistence type="predicted"/>
<dbReference type="PANTHER" id="PTHR43309:SF5">
    <property type="entry name" value="5-OXOPROLINASE SUBUNIT C"/>
    <property type="match status" value="1"/>
</dbReference>
<dbReference type="Pfam" id="PF02626">
    <property type="entry name" value="CT_A_B"/>
    <property type="match status" value="1"/>
</dbReference>
<dbReference type="Proteomes" id="UP000002030">
    <property type="component" value="Chromosome"/>
</dbReference>
<protein>
    <submittedName>
        <fullName evidence="5">Urea amidolyase related protein</fullName>
    </submittedName>
</protein>
<dbReference type="SUPFAM" id="SSF50891">
    <property type="entry name" value="Cyclophilin-like"/>
    <property type="match status" value="1"/>
</dbReference>
<evidence type="ECO:0000313" key="6">
    <source>
        <dbReference type="Proteomes" id="UP000002030"/>
    </source>
</evidence>
<dbReference type="EnsemblBacteria" id="ACZ18945">
    <property type="protein sequence ID" value="ACZ18945"/>
    <property type="gene ID" value="Taci_0709"/>
</dbReference>
<feature type="domain" description="Carboxyltransferase" evidence="4">
    <location>
        <begin position="24"/>
        <end position="308"/>
    </location>
</feature>
<accession>D1B9J2</accession>
<evidence type="ECO:0000313" key="5">
    <source>
        <dbReference type="EMBL" id="ACZ18945.1"/>
    </source>
</evidence>
<sequence length="353" mass="37575">MILSVKAPGLFTTVQDLGRWGHQDKGVSVGGAMDPFSLRLGNVLLGNPEGAAALEITFLGPTMEVLHAEGALTLAGPNLGMTVNGKPIPPWTVLTPSKGDVIAFSGPKGLGCRGYLCFSGGVQVPLVMGSRSTHTRSRLGGLEGRPLKAGDQILTGPPDPLWDLGAGLSLERSHLDLLLGENVLDVIPGPQEHMFSPEGIETFYSSSYVVSDEADRMGYRMEGPKVAHSGGADIISDPIPLGAIQVPGGGNPIVMMADRQTTGGYSKIGVLTRWSCARLAQAAKGEAFRFRPVDRDKAIKDLLSFENLLAHARTIRARYRSGGHKVLVSPPMGRRYMEVRLGGRSFTVTVEEI</sequence>
<dbReference type="HOGENOM" id="CLU_028967_0_1_0"/>
<dbReference type="PANTHER" id="PTHR43309">
    <property type="entry name" value="5-OXOPROLINASE SUBUNIT C"/>
    <property type="match status" value="1"/>
</dbReference>
<name>D1B9J2_THEAS</name>
<dbReference type="STRING" id="525903.Taci_0709"/>
<keyword evidence="2" id="KW-0378">Hydrolase</keyword>
<dbReference type="EMBL" id="CP001818">
    <property type="protein sequence ID" value="ACZ18945.1"/>
    <property type="molecule type" value="Genomic_DNA"/>
</dbReference>